<dbReference type="EMBL" id="JTDY01006506">
    <property type="protein sequence ID" value="KOB65954.1"/>
    <property type="molecule type" value="Genomic_DNA"/>
</dbReference>
<evidence type="ECO:0000256" key="1">
    <source>
        <dbReference type="SAM" id="SignalP"/>
    </source>
</evidence>
<dbReference type="InterPro" id="IPR010562">
    <property type="entry name" value="Haemolymph_juvenile_hormone-bd"/>
</dbReference>
<accession>A0A0L7KSD4</accession>
<feature type="signal peptide" evidence="1">
    <location>
        <begin position="1"/>
        <end position="18"/>
    </location>
</feature>
<feature type="chain" id="PRO_5005572841" evidence="1">
    <location>
        <begin position="19"/>
        <end position="165"/>
    </location>
</feature>
<dbReference type="InterPro" id="IPR038606">
    <property type="entry name" value="To_sf"/>
</dbReference>
<gene>
    <name evidence="2" type="ORF">OBRU01_22004</name>
</gene>
<sequence length="165" mass="18925">MLKTFLFVLFTIFTTSYSEPSFRESLQKCSIKDSECLKQLSEFMVHYIAKHGVSEMGIPGLDPMHVKHQNVSVIGLVDVNLVDEKLEMSFTYPFNVEKHEDGEIYLVPVVEEAEYSYQILDKVTFAADHIYLGSLEIGNENMKAMFNFVPAKNYITDDLSQYLTD</sequence>
<keyword evidence="1" id="KW-0732">Signal</keyword>
<name>A0A0L7KSD4_OPEBR</name>
<dbReference type="Proteomes" id="UP000037510">
    <property type="component" value="Unassembled WGS sequence"/>
</dbReference>
<reference evidence="2 3" key="1">
    <citation type="journal article" date="2015" name="Genome Biol. Evol.">
        <title>The genome of winter moth (Operophtera brumata) provides a genomic perspective on sexual dimorphism and phenology.</title>
        <authorList>
            <person name="Derks M.F."/>
            <person name="Smit S."/>
            <person name="Salis L."/>
            <person name="Schijlen E."/>
            <person name="Bossers A."/>
            <person name="Mateman C."/>
            <person name="Pijl A.S."/>
            <person name="de Ridder D."/>
            <person name="Groenen M.A."/>
            <person name="Visser M.E."/>
            <person name="Megens H.J."/>
        </authorList>
    </citation>
    <scope>NUCLEOTIDE SEQUENCE [LARGE SCALE GENOMIC DNA]</scope>
    <source>
        <strain evidence="2">WM2013NL</strain>
        <tissue evidence="2">Head and thorax</tissue>
    </source>
</reference>
<dbReference type="AlphaFoldDB" id="A0A0L7KSD4"/>
<proteinExistence type="predicted"/>
<evidence type="ECO:0000313" key="2">
    <source>
        <dbReference type="EMBL" id="KOB65954.1"/>
    </source>
</evidence>
<comment type="caution">
    <text evidence="2">The sequence shown here is derived from an EMBL/GenBank/DDBJ whole genome shotgun (WGS) entry which is preliminary data.</text>
</comment>
<dbReference type="Gene3D" id="3.15.10.30">
    <property type="entry name" value="Haemolymph juvenile hormone binding protein"/>
    <property type="match status" value="1"/>
</dbReference>
<evidence type="ECO:0000313" key="3">
    <source>
        <dbReference type="Proteomes" id="UP000037510"/>
    </source>
</evidence>
<organism evidence="2 3">
    <name type="scientific">Operophtera brumata</name>
    <name type="common">Winter moth</name>
    <name type="synonym">Phalaena brumata</name>
    <dbReference type="NCBI Taxonomy" id="104452"/>
    <lineage>
        <taxon>Eukaryota</taxon>
        <taxon>Metazoa</taxon>
        <taxon>Ecdysozoa</taxon>
        <taxon>Arthropoda</taxon>
        <taxon>Hexapoda</taxon>
        <taxon>Insecta</taxon>
        <taxon>Pterygota</taxon>
        <taxon>Neoptera</taxon>
        <taxon>Endopterygota</taxon>
        <taxon>Lepidoptera</taxon>
        <taxon>Glossata</taxon>
        <taxon>Ditrysia</taxon>
        <taxon>Geometroidea</taxon>
        <taxon>Geometridae</taxon>
        <taxon>Larentiinae</taxon>
        <taxon>Operophtera</taxon>
    </lineage>
</organism>
<dbReference type="Pfam" id="PF06585">
    <property type="entry name" value="JHBP"/>
    <property type="match status" value="1"/>
</dbReference>
<keyword evidence="3" id="KW-1185">Reference proteome</keyword>
<protein>
    <submittedName>
        <fullName evidence="2">DUF233 protein</fullName>
    </submittedName>
</protein>